<feature type="transmembrane region" description="Helical" evidence="1">
    <location>
        <begin position="53"/>
        <end position="70"/>
    </location>
</feature>
<comment type="caution">
    <text evidence="2">The sequence shown here is derived from an EMBL/GenBank/DDBJ whole genome shotgun (WGS) entry which is preliminary data.</text>
</comment>
<dbReference type="GO" id="GO:0022857">
    <property type="term" value="F:transmembrane transporter activity"/>
    <property type="evidence" value="ECO:0007669"/>
    <property type="project" value="InterPro"/>
</dbReference>
<evidence type="ECO:0000313" key="2">
    <source>
        <dbReference type="EMBL" id="KGF47512.1"/>
    </source>
</evidence>
<proteinExistence type="predicted"/>
<dbReference type="EMBL" id="JRNT01000009">
    <property type="protein sequence ID" value="KGF47512.1"/>
    <property type="molecule type" value="Genomic_DNA"/>
</dbReference>
<evidence type="ECO:0000256" key="1">
    <source>
        <dbReference type="SAM" id="Phobius"/>
    </source>
</evidence>
<dbReference type="NCBIfam" id="TIGR04518">
    <property type="entry name" value="ECF_S_folT_fam"/>
    <property type="match status" value="1"/>
</dbReference>
<protein>
    <submittedName>
        <fullName evidence="2">Membrane protein</fullName>
    </submittedName>
</protein>
<dbReference type="eggNOG" id="COG4720">
    <property type="taxonomic scope" value="Bacteria"/>
</dbReference>
<reference evidence="2 3" key="1">
    <citation type="submission" date="2014-07" db="EMBL/GenBank/DDBJ databases">
        <authorList>
            <person name="McCorrison J."/>
            <person name="Sanka R."/>
            <person name="Torralba M."/>
            <person name="Gillis M."/>
            <person name="Haft D.H."/>
            <person name="Methe B."/>
            <person name="Sutton G."/>
            <person name="Nelson K.E."/>
        </authorList>
    </citation>
    <scope>NUCLEOTIDE SEQUENCE [LARGE SCALE GENOMIC DNA]</scope>
    <source>
        <strain evidence="2 3">DNF00314</strain>
    </source>
</reference>
<keyword evidence="1" id="KW-0472">Membrane</keyword>
<dbReference type="InterPro" id="IPR030949">
    <property type="entry name" value="ECF_S_folate_fam"/>
</dbReference>
<name>A0A096BXP3_9FIRM</name>
<feature type="transmembrane region" description="Helical" evidence="1">
    <location>
        <begin position="140"/>
        <end position="161"/>
    </location>
</feature>
<dbReference type="AlphaFoldDB" id="A0A096BXP3"/>
<feature type="transmembrane region" description="Helical" evidence="1">
    <location>
        <begin position="76"/>
        <end position="95"/>
    </location>
</feature>
<evidence type="ECO:0000313" key="3">
    <source>
        <dbReference type="Proteomes" id="UP000029628"/>
    </source>
</evidence>
<organism evidence="2 3">
    <name type="scientific">Veillonella montpellierensis DNF00314</name>
    <dbReference type="NCBI Taxonomy" id="1401067"/>
    <lineage>
        <taxon>Bacteria</taxon>
        <taxon>Bacillati</taxon>
        <taxon>Bacillota</taxon>
        <taxon>Negativicutes</taxon>
        <taxon>Veillonellales</taxon>
        <taxon>Veillonellaceae</taxon>
        <taxon>Veillonella</taxon>
    </lineage>
</organism>
<gene>
    <name evidence="2" type="ORF">HMPREF0872_04970</name>
</gene>
<dbReference type="Pfam" id="PF12822">
    <property type="entry name" value="ECF_trnsprt"/>
    <property type="match status" value="1"/>
</dbReference>
<dbReference type="Proteomes" id="UP000029628">
    <property type="component" value="Unassembled WGS sequence"/>
</dbReference>
<feature type="transmembrane region" description="Helical" evidence="1">
    <location>
        <begin position="15"/>
        <end position="41"/>
    </location>
</feature>
<dbReference type="InterPro" id="IPR024529">
    <property type="entry name" value="ECF_trnsprt_substrate-spec"/>
</dbReference>
<feature type="transmembrane region" description="Helical" evidence="1">
    <location>
        <begin position="107"/>
        <end position="128"/>
    </location>
</feature>
<accession>A0A096BXP3</accession>
<keyword evidence="1" id="KW-0812">Transmembrane</keyword>
<dbReference type="RefSeq" id="WP_028257424.1">
    <property type="nucleotide sequence ID" value="NZ_JRNT01000009.1"/>
</dbReference>
<keyword evidence="3" id="KW-1185">Reference proteome</keyword>
<dbReference type="Gene3D" id="1.10.1760.20">
    <property type="match status" value="1"/>
</dbReference>
<keyword evidence="1" id="KW-1133">Transmembrane helix</keyword>
<sequence length="170" mass="19362">MMTNRGIKELARTGLFVALTVIMSYILAIHTTFVHITFGFIPTAIFAIMYGPIRAGIMAAIACLIGMTLFGRGVFFPGFMVTEFLVGCVYGYWLYNRPITIRRICIPELIVTVCLHLGLNTLWLVIYYNKAISAIFMSRLIKNIICFPLEVALIFVVYKGLEKWLQTYRK</sequence>